<evidence type="ECO:0000259" key="7">
    <source>
        <dbReference type="Pfam" id="PF00590"/>
    </source>
</evidence>
<protein>
    <recommendedName>
        <fullName evidence="6">Ribosomal RNA small subunit methyltransferase I</fullName>
        <ecNumber evidence="6">2.1.1.198</ecNumber>
    </recommendedName>
    <alternativeName>
        <fullName evidence="6">16S rRNA 2'-O-ribose C1402 methyltransferase</fullName>
    </alternativeName>
    <alternativeName>
        <fullName evidence="6">rRNA (cytidine-2'-O-)-methyltransferase RsmI</fullName>
    </alternativeName>
</protein>
<evidence type="ECO:0000256" key="1">
    <source>
        <dbReference type="ARBA" id="ARBA00022490"/>
    </source>
</evidence>
<reference evidence="8" key="1">
    <citation type="submission" date="2017-02" db="EMBL/GenBank/DDBJ databases">
        <title>Delving into the versatile metabolic prowess of the omnipresent phylum Bacteroidetes.</title>
        <authorList>
            <person name="Nobu M.K."/>
            <person name="Mei R."/>
            <person name="Narihiro T."/>
            <person name="Kuroda K."/>
            <person name="Liu W.-T."/>
        </authorList>
    </citation>
    <scope>NUCLEOTIDE SEQUENCE</scope>
    <source>
        <strain evidence="8">ADurb.Bin131</strain>
    </source>
</reference>
<dbReference type="CDD" id="cd11648">
    <property type="entry name" value="RsmI"/>
    <property type="match status" value="1"/>
</dbReference>
<dbReference type="NCBIfam" id="TIGR00096">
    <property type="entry name" value="16S rRNA (cytidine(1402)-2'-O)-methyltransferase"/>
    <property type="match status" value="1"/>
</dbReference>
<evidence type="ECO:0000256" key="2">
    <source>
        <dbReference type="ARBA" id="ARBA00022552"/>
    </source>
</evidence>
<comment type="similarity">
    <text evidence="6">Belongs to the methyltransferase superfamily. RsmI family.</text>
</comment>
<dbReference type="PANTHER" id="PTHR46111:SF1">
    <property type="entry name" value="RIBOSOMAL RNA SMALL SUBUNIT METHYLTRANSFERASE I"/>
    <property type="match status" value="1"/>
</dbReference>
<organism evidence="8">
    <name type="scientific">candidate division TA06 bacterium ADurb.Bin131</name>
    <dbReference type="NCBI Taxonomy" id="1852827"/>
    <lineage>
        <taxon>Bacteria</taxon>
        <taxon>Bacteria division TA06</taxon>
    </lineage>
</organism>
<dbReference type="Gene3D" id="3.40.1010.10">
    <property type="entry name" value="Cobalt-precorrin-4 Transmethylase, Domain 1"/>
    <property type="match status" value="1"/>
</dbReference>
<dbReference type="EC" id="2.1.1.198" evidence="6"/>
<dbReference type="EMBL" id="MWDQ01000059">
    <property type="protein sequence ID" value="OQB73886.1"/>
    <property type="molecule type" value="Genomic_DNA"/>
</dbReference>
<dbReference type="Pfam" id="PF00590">
    <property type="entry name" value="TP_methylase"/>
    <property type="match status" value="1"/>
</dbReference>
<comment type="function">
    <text evidence="6">Catalyzes the 2'-O-methylation of the ribose of cytidine 1402 (C1402) in 16S rRNA.</text>
</comment>
<proteinExistence type="inferred from homology"/>
<dbReference type="GO" id="GO:0070677">
    <property type="term" value="F:rRNA (cytosine-2'-O-)-methyltransferase activity"/>
    <property type="evidence" value="ECO:0007669"/>
    <property type="project" value="UniProtKB-UniRule"/>
</dbReference>
<name>A0A1V6CAG0_UNCT6</name>
<evidence type="ECO:0000313" key="8">
    <source>
        <dbReference type="EMBL" id="OQB73886.1"/>
    </source>
</evidence>
<dbReference type="Gene3D" id="3.30.950.10">
    <property type="entry name" value="Methyltransferase, Cobalt-precorrin-4 Transmethylase, Domain 2"/>
    <property type="match status" value="1"/>
</dbReference>
<evidence type="ECO:0000256" key="6">
    <source>
        <dbReference type="HAMAP-Rule" id="MF_01877"/>
    </source>
</evidence>
<keyword evidence="2 6" id="KW-0698">rRNA processing</keyword>
<dbReference type="SUPFAM" id="SSF53790">
    <property type="entry name" value="Tetrapyrrole methylase"/>
    <property type="match status" value="1"/>
</dbReference>
<keyword evidence="4 6" id="KW-0808">Transferase</keyword>
<dbReference type="InterPro" id="IPR000878">
    <property type="entry name" value="4pyrrol_Mease"/>
</dbReference>
<dbReference type="HAMAP" id="MF_01877">
    <property type="entry name" value="16SrRNA_methyltr_I"/>
    <property type="match status" value="1"/>
</dbReference>
<dbReference type="FunFam" id="3.30.950.10:FF:000002">
    <property type="entry name" value="Ribosomal RNA small subunit methyltransferase I"/>
    <property type="match status" value="1"/>
</dbReference>
<sequence>MIFIVATPIGNLRDITLRALDILKEVDFVVSEDTRETMKLLNNFEIHKPLISYYRGCEKRKSEEIINLLKTGKKAALVCDRGTPGISDPAHYLVKRCFQEGFQVVPIPGPSSITAALSVSGFPVDCFSFYGFLPRNKNKKMEFFRSFENRKEVLVFFESVYRLKETLEIMNEIIPERRLVVCREMTKKFEEIIAGSVCEMYNRFKESNIKGEFVLILGGKNAIEMV</sequence>
<dbReference type="GO" id="GO:0005737">
    <property type="term" value="C:cytoplasm"/>
    <property type="evidence" value="ECO:0007669"/>
    <property type="project" value="UniProtKB-SubCell"/>
</dbReference>
<evidence type="ECO:0000256" key="5">
    <source>
        <dbReference type="ARBA" id="ARBA00022691"/>
    </source>
</evidence>
<gene>
    <name evidence="6 8" type="primary">rsmI</name>
    <name evidence="8" type="ORF">BWX89_00748</name>
</gene>
<dbReference type="InterPro" id="IPR014776">
    <property type="entry name" value="4pyrrole_Mease_sub2"/>
</dbReference>
<comment type="caution">
    <text evidence="8">The sequence shown here is derived from an EMBL/GenBank/DDBJ whole genome shotgun (WGS) entry which is preliminary data.</text>
</comment>
<dbReference type="InterPro" id="IPR035996">
    <property type="entry name" value="4pyrrol_Methylase_sf"/>
</dbReference>
<dbReference type="PIRSF" id="PIRSF005917">
    <property type="entry name" value="MTase_YraL"/>
    <property type="match status" value="1"/>
</dbReference>
<dbReference type="PANTHER" id="PTHR46111">
    <property type="entry name" value="RIBOSOMAL RNA SMALL SUBUNIT METHYLTRANSFERASE I"/>
    <property type="match status" value="1"/>
</dbReference>
<evidence type="ECO:0000256" key="3">
    <source>
        <dbReference type="ARBA" id="ARBA00022603"/>
    </source>
</evidence>
<accession>A0A1V6CAG0</accession>
<keyword evidence="5 6" id="KW-0949">S-adenosyl-L-methionine</keyword>
<evidence type="ECO:0000256" key="4">
    <source>
        <dbReference type="ARBA" id="ARBA00022679"/>
    </source>
</evidence>
<dbReference type="Proteomes" id="UP000485562">
    <property type="component" value="Unassembled WGS sequence"/>
</dbReference>
<comment type="catalytic activity">
    <reaction evidence="6">
        <text>cytidine(1402) in 16S rRNA + S-adenosyl-L-methionine = 2'-O-methylcytidine(1402) in 16S rRNA + S-adenosyl-L-homocysteine + H(+)</text>
        <dbReference type="Rhea" id="RHEA:42924"/>
        <dbReference type="Rhea" id="RHEA-COMP:10285"/>
        <dbReference type="Rhea" id="RHEA-COMP:10286"/>
        <dbReference type="ChEBI" id="CHEBI:15378"/>
        <dbReference type="ChEBI" id="CHEBI:57856"/>
        <dbReference type="ChEBI" id="CHEBI:59789"/>
        <dbReference type="ChEBI" id="CHEBI:74495"/>
        <dbReference type="ChEBI" id="CHEBI:82748"/>
        <dbReference type="EC" id="2.1.1.198"/>
    </reaction>
</comment>
<keyword evidence="3 6" id="KW-0489">Methyltransferase</keyword>
<keyword evidence="1 6" id="KW-0963">Cytoplasm</keyword>
<comment type="subcellular location">
    <subcellularLocation>
        <location evidence="6">Cytoplasm</location>
    </subcellularLocation>
</comment>
<feature type="domain" description="Tetrapyrrole methylase" evidence="7">
    <location>
        <begin position="1"/>
        <end position="197"/>
    </location>
</feature>
<dbReference type="AlphaFoldDB" id="A0A1V6CAG0"/>
<dbReference type="InterPro" id="IPR014777">
    <property type="entry name" value="4pyrrole_Mease_sub1"/>
</dbReference>
<dbReference type="InterPro" id="IPR008189">
    <property type="entry name" value="rRNA_ssu_MeTfrase_I"/>
</dbReference>